<dbReference type="OrthoDB" id="5105090at2759"/>
<reference evidence="2 3" key="1">
    <citation type="journal article" date="2021" name="Nat. Commun.">
        <title>Genetic determinants of endophytism in the Arabidopsis root mycobiome.</title>
        <authorList>
            <person name="Mesny F."/>
            <person name="Miyauchi S."/>
            <person name="Thiergart T."/>
            <person name="Pickel B."/>
            <person name="Atanasova L."/>
            <person name="Karlsson M."/>
            <person name="Huettel B."/>
            <person name="Barry K.W."/>
            <person name="Haridas S."/>
            <person name="Chen C."/>
            <person name="Bauer D."/>
            <person name="Andreopoulos W."/>
            <person name="Pangilinan J."/>
            <person name="LaButti K."/>
            <person name="Riley R."/>
            <person name="Lipzen A."/>
            <person name="Clum A."/>
            <person name="Drula E."/>
            <person name="Henrissat B."/>
            <person name="Kohler A."/>
            <person name="Grigoriev I.V."/>
            <person name="Martin F.M."/>
            <person name="Hacquard S."/>
        </authorList>
    </citation>
    <scope>NUCLEOTIDE SEQUENCE [LARGE SCALE GENOMIC DNA]</scope>
    <source>
        <strain evidence="2 3">MPI-CAGE-CH-0241</strain>
    </source>
</reference>
<evidence type="ECO:0000256" key="1">
    <source>
        <dbReference type="SAM" id="MobiDB-lite"/>
    </source>
</evidence>
<protein>
    <submittedName>
        <fullName evidence="2">Uncharacterized protein</fullName>
    </submittedName>
</protein>
<feature type="region of interest" description="Disordered" evidence="1">
    <location>
        <begin position="1"/>
        <end position="47"/>
    </location>
</feature>
<feature type="compositionally biased region" description="Polar residues" evidence="1">
    <location>
        <begin position="1"/>
        <end position="18"/>
    </location>
</feature>
<dbReference type="AlphaFoldDB" id="A0A9P8VP45"/>
<evidence type="ECO:0000313" key="3">
    <source>
        <dbReference type="Proteomes" id="UP000777438"/>
    </source>
</evidence>
<name>A0A9P8VP45_9HYPO</name>
<evidence type="ECO:0000313" key="2">
    <source>
        <dbReference type="EMBL" id="KAH6871193.1"/>
    </source>
</evidence>
<accession>A0A9P8VP45</accession>
<proteinExistence type="predicted"/>
<gene>
    <name evidence="2" type="ORF">B0T10DRAFT_261507</name>
</gene>
<dbReference type="EMBL" id="JAGPYM010000058">
    <property type="protein sequence ID" value="KAH6871193.1"/>
    <property type="molecule type" value="Genomic_DNA"/>
</dbReference>
<dbReference type="Proteomes" id="UP000777438">
    <property type="component" value="Unassembled WGS sequence"/>
</dbReference>
<comment type="caution">
    <text evidence="2">The sequence shown here is derived from an EMBL/GenBank/DDBJ whole genome shotgun (WGS) entry which is preliminary data.</text>
</comment>
<sequence>MSDSQGPPQTSNPQSSGLKNVGELGPQSDHQKIPPYTPRRNRSLTIPTSPPTFWNHLSQLMQTYHTRPSYFPHNLHLATRVFSAANADPHGYPATMVLSPGVGHGYPSLSPSSIRGESFSLKSPSHARRSSFPLLNNYACISTSKSTNISANTLSARHYHSEISLPSLQERLWNQAYDELKASAPKVVGAYEAILSARLGRNDSASVAFEPTETRWINWLMIRNMTRKQAMLSNTT</sequence>
<keyword evidence="3" id="KW-1185">Reference proteome</keyword>
<organism evidence="2 3">
    <name type="scientific">Thelonectria olida</name>
    <dbReference type="NCBI Taxonomy" id="1576542"/>
    <lineage>
        <taxon>Eukaryota</taxon>
        <taxon>Fungi</taxon>
        <taxon>Dikarya</taxon>
        <taxon>Ascomycota</taxon>
        <taxon>Pezizomycotina</taxon>
        <taxon>Sordariomycetes</taxon>
        <taxon>Hypocreomycetidae</taxon>
        <taxon>Hypocreales</taxon>
        <taxon>Nectriaceae</taxon>
        <taxon>Thelonectria</taxon>
    </lineage>
</organism>